<evidence type="ECO:0000256" key="6">
    <source>
        <dbReference type="ARBA" id="ARBA00022842"/>
    </source>
</evidence>
<keyword evidence="6 8" id="KW-0460">Magnesium</keyword>
<dbReference type="EMBL" id="LFYT02000029">
    <property type="protein sequence ID" value="PVE41499.1"/>
    <property type="molecule type" value="Genomic_DNA"/>
</dbReference>
<dbReference type="SUPFAM" id="SSF88723">
    <property type="entry name" value="PIN domain-like"/>
    <property type="match status" value="1"/>
</dbReference>
<keyword evidence="5 8" id="KW-0378">Hydrolase</keyword>
<proteinExistence type="inferred from homology"/>
<dbReference type="PANTHER" id="PTHR33653">
    <property type="entry name" value="RIBONUCLEASE VAPC2"/>
    <property type="match status" value="1"/>
</dbReference>
<dbReference type="Gene3D" id="3.40.50.1010">
    <property type="entry name" value="5'-nuclease"/>
    <property type="match status" value="1"/>
</dbReference>
<dbReference type="RefSeq" id="WP_053169122.1">
    <property type="nucleotide sequence ID" value="NZ_LFYT02000029.1"/>
</dbReference>
<dbReference type="GO" id="GO:0004540">
    <property type="term" value="F:RNA nuclease activity"/>
    <property type="evidence" value="ECO:0007669"/>
    <property type="project" value="InterPro"/>
</dbReference>
<evidence type="ECO:0000256" key="8">
    <source>
        <dbReference type="HAMAP-Rule" id="MF_00265"/>
    </source>
</evidence>
<reference evidence="10" key="1">
    <citation type="submission" date="2017-04" db="EMBL/GenBank/DDBJ databases">
        <title>Unexpected and diverse lifestyles within the genus Limnohabitans.</title>
        <authorList>
            <person name="Kasalicky V."/>
            <person name="Mehrshad M."/>
            <person name="Andrei S.-A."/>
            <person name="Salcher M."/>
            <person name="Kratochvilova H."/>
            <person name="Simek K."/>
            <person name="Ghai R."/>
        </authorList>
    </citation>
    <scope>NUCLEOTIDE SEQUENCE [LARGE SCALE GENOMIC DNA]</scope>
    <source>
        <strain evidence="10">II-D5</strain>
    </source>
</reference>
<dbReference type="Pfam" id="PF01850">
    <property type="entry name" value="PIN"/>
    <property type="match status" value="1"/>
</dbReference>
<evidence type="ECO:0000256" key="2">
    <source>
        <dbReference type="ARBA" id="ARBA00022649"/>
    </source>
</evidence>
<dbReference type="PANTHER" id="PTHR33653:SF1">
    <property type="entry name" value="RIBONUCLEASE VAPC2"/>
    <property type="match status" value="1"/>
</dbReference>
<dbReference type="InterPro" id="IPR050556">
    <property type="entry name" value="Type_II_TA_system_RNase"/>
</dbReference>
<comment type="cofactor">
    <cofactor evidence="1 8">
        <name>Mg(2+)</name>
        <dbReference type="ChEBI" id="CHEBI:18420"/>
    </cofactor>
</comment>
<dbReference type="EC" id="3.1.-.-" evidence="8"/>
<feature type="binding site" evidence="8">
    <location>
        <position position="104"/>
    </location>
    <ligand>
        <name>Mg(2+)</name>
        <dbReference type="ChEBI" id="CHEBI:18420"/>
    </ligand>
</feature>
<evidence type="ECO:0000256" key="5">
    <source>
        <dbReference type="ARBA" id="ARBA00022801"/>
    </source>
</evidence>
<protein>
    <recommendedName>
        <fullName evidence="8">Ribonuclease VapC</fullName>
        <shortName evidence="8">RNase VapC</shortName>
        <ecNumber evidence="8">3.1.-.-</ecNumber>
    </recommendedName>
    <alternativeName>
        <fullName evidence="8">Toxin VapC</fullName>
    </alternativeName>
</protein>
<dbReference type="CDD" id="cd18731">
    <property type="entry name" value="PIN_NgFitB-like"/>
    <property type="match status" value="1"/>
</dbReference>
<gene>
    <name evidence="8" type="primary">vapC</name>
    <name evidence="10" type="ORF">H663_017085</name>
</gene>
<evidence type="ECO:0000256" key="7">
    <source>
        <dbReference type="ARBA" id="ARBA00038093"/>
    </source>
</evidence>
<evidence type="ECO:0000313" key="11">
    <source>
        <dbReference type="Proteomes" id="UP000037507"/>
    </source>
</evidence>
<dbReference type="HAMAP" id="MF_00265">
    <property type="entry name" value="VapC_Nob1"/>
    <property type="match status" value="1"/>
</dbReference>
<keyword evidence="11" id="KW-1185">Reference proteome</keyword>
<evidence type="ECO:0000256" key="3">
    <source>
        <dbReference type="ARBA" id="ARBA00022722"/>
    </source>
</evidence>
<comment type="similarity">
    <text evidence="7 8">Belongs to the PINc/VapC protein family.</text>
</comment>
<dbReference type="InterPro" id="IPR029060">
    <property type="entry name" value="PIN-like_dom_sf"/>
</dbReference>
<keyword evidence="2 8" id="KW-1277">Toxin-antitoxin system</keyword>
<feature type="domain" description="PIN" evidence="9">
    <location>
        <begin position="2"/>
        <end position="126"/>
    </location>
</feature>
<organism evidence="10 11">
    <name type="scientific">Limnohabitans planktonicus II-D5</name>
    <dbReference type="NCBI Taxonomy" id="1293045"/>
    <lineage>
        <taxon>Bacteria</taxon>
        <taxon>Pseudomonadati</taxon>
        <taxon>Pseudomonadota</taxon>
        <taxon>Betaproteobacteria</taxon>
        <taxon>Burkholderiales</taxon>
        <taxon>Comamonadaceae</taxon>
        <taxon>Limnohabitans</taxon>
    </lineage>
</organism>
<dbReference type="GO" id="GO:0090729">
    <property type="term" value="F:toxin activity"/>
    <property type="evidence" value="ECO:0007669"/>
    <property type="project" value="UniProtKB-KW"/>
</dbReference>
<dbReference type="AlphaFoldDB" id="A0A2T7UA16"/>
<keyword evidence="4 8" id="KW-0479">Metal-binding</keyword>
<dbReference type="OrthoDB" id="9804823at2"/>
<keyword evidence="3 8" id="KW-0540">Nuclease</keyword>
<dbReference type="GO" id="GO:0016787">
    <property type="term" value="F:hydrolase activity"/>
    <property type="evidence" value="ECO:0007669"/>
    <property type="project" value="UniProtKB-KW"/>
</dbReference>
<feature type="binding site" evidence="8">
    <location>
        <position position="5"/>
    </location>
    <ligand>
        <name>Mg(2+)</name>
        <dbReference type="ChEBI" id="CHEBI:18420"/>
    </ligand>
</feature>
<dbReference type="Proteomes" id="UP000037507">
    <property type="component" value="Unassembled WGS sequence"/>
</dbReference>
<sequence>MILLDTNVISEPLKLSADTGVLAWIDAQSIDTLYLSAISLAELRFGIAALPAGKRKETLHHGLEQRILPLFAERILPFDAAASQTYADLLSAARAQGKAISNPDCYIAATAKRHGFMVATRDASPFEAAGVTVINPWTVQH</sequence>
<dbReference type="InterPro" id="IPR022907">
    <property type="entry name" value="VapC_family"/>
</dbReference>
<comment type="caution">
    <text evidence="10">The sequence shown here is derived from an EMBL/GenBank/DDBJ whole genome shotgun (WGS) entry which is preliminary data.</text>
</comment>
<dbReference type="InterPro" id="IPR002716">
    <property type="entry name" value="PIN_dom"/>
</dbReference>
<dbReference type="STRING" id="1293045.H663_01585"/>
<dbReference type="GO" id="GO:0000287">
    <property type="term" value="F:magnesium ion binding"/>
    <property type="evidence" value="ECO:0007669"/>
    <property type="project" value="UniProtKB-UniRule"/>
</dbReference>
<evidence type="ECO:0000256" key="4">
    <source>
        <dbReference type="ARBA" id="ARBA00022723"/>
    </source>
</evidence>
<evidence type="ECO:0000259" key="9">
    <source>
        <dbReference type="Pfam" id="PF01850"/>
    </source>
</evidence>
<comment type="function">
    <text evidence="8">Toxic component of a toxin-antitoxin (TA) system. An RNase.</text>
</comment>
<name>A0A2T7UA16_9BURK</name>
<accession>A0A2T7UA16</accession>
<keyword evidence="8" id="KW-0800">Toxin</keyword>
<evidence type="ECO:0000313" key="10">
    <source>
        <dbReference type="EMBL" id="PVE41499.1"/>
    </source>
</evidence>
<evidence type="ECO:0000256" key="1">
    <source>
        <dbReference type="ARBA" id="ARBA00001946"/>
    </source>
</evidence>